<reference evidence="1 2" key="1">
    <citation type="submission" date="2019-05" db="EMBL/GenBank/DDBJ databases">
        <title>Another draft genome of Portunus trituberculatus and its Hox gene families provides insights of decapod evolution.</title>
        <authorList>
            <person name="Jeong J.-H."/>
            <person name="Song I."/>
            <person name="Kim S."/>
            <person name="Choi T."/>
            <person name="Kim D."/>
            <person name="Ryu S."/>
            <person name="Kim W."/>
        </authorList>
    </citation>
    <scope>NUCLEOTIDE SEQUENCE [LARGE SCALE GENOMIC DNA]</scope>
    <source>
        <tissue evidence="1">Muscle</tissue>
    </source>
</reference>
<gene>
    <name evidence="1" type="ORF">E2C01_065508</name>
</gene>
<dbReference type="Proteomes" id="UP000324222">
    <property type="component" value="Unassembled WGS sequence"/>
</dbReference>
<dbReference type="AlphaFoldDB" id="A0A5B7HMR9"/>
<sequence>MAAVAHWAPQWFRVWADTPSAPKALVETNRCKYKGGDDLKAERANTRNPNEHFLMQSALR</sequence>
<organism evidence="1 2">
    <name type="scientific">Portunus trituberculatus</name>
    <name type="common">Swimming crab</name>
    <name type="synonym">Neptunus trituberculatus</name>
    <dbReference type="NCBI Taxonomy" id="210409"/>
    <lineage>
        <taxon>Eukaryota</taxon>
        <taxon>Metazoa</taxon>
        <taxon>Ecdysozoa</taxon>
        <taxon>Arthropoda</taxon>
        <taxon>Crustacea</taxon>
        <taxon>Multicrustacea</taxon>
        <taxon>Malacostraca</taxon>
        <taxon>Eumalacostraca</taxon>
        <taxon>Eucarida</taxon>
        <taxon>Decapoda</taxon>
        <taxon>Pleocyemata</taxon>
        <taxon>Brachyura</taxon>
        <taxon>Eubrachyura</taxon>
        <taxon>Portunoidea</taxon>
        <taxon>Portunidae</taxon>
        <taxon>Portuninae</taxon>
        <taxon>Portunus</taxon>
    </lineage>
</organism>
<proteinExistence type="predicted"/>
<name>A0A5B7HMR9_PORTR</name>
<evidence type="ECO:0000313" key="1">
    <source>
        <dbReference type="EMBL" id="MPC71236.1"/>
    </source>
</evidence>
<accession>A0A5B7HMR9</accession>
<evidence type="ECO:0000313" key="2">
    <source>
        <dbReference type="Proteomes" id="UP000324222"/>
    </source>
</evidence>
<keyword evidence="2" id="KW-1185">Reference proteome</keyword>
<protein>
    <submittedName>
        <fullName evidence="1">Uncharacterized protein</fullName>
    </submittedName>
</protein>
<comment type="caution">
    <text evidence="1">The sequence shown here is derived from an EMBL/GenBank/DDBJ whole genome shotgun (WGS) entry which is preliminary data.</text>
</comment>
<dbReference type="EMBL" id="VSRR010032545">
    <property type="protein sequence ID" value="MPC71236.1"/>
    <property type="molecule type" value="Genomic_DNA"/>
</dbReference>